<protein>
    <submittedName>
        <fullName evidence="6">DUF4349 domain-containing protein</fullName>
    </submittedName>
</protein>
<organism evidence="6 7">
    <name type="scientific">Ventrimonas faecis</name>
    <dbReference type="NCBI Taxonomy" id="3133170"/>
    <lineage>
        <taxon>Bacteria</taxon>
        <taxon>Bacillati</taxon>
        <taxon>Bacillota</taxon>
        <taxon>Clostridia</taxon>
        <taxon>Lachnospirales</taxon>
        <taxon>Lachnospiraceae</taxon>
        <taxon>Ventrimonas</taxon>
    </lineage>
</organism>
<reference evidence="6 7" key="1">
    <citation type="submission" date="2024-03" db="EMBL/GenBank/DDBJ databases">
        <title>Human intestinal bacterial collection.</title>
        <authorList>
            <person name="Pauvert C."/>
            <person name="Hitch T.C.A."/>
            <person name="Clavel T."/>
        </authorList>
    </citation>
    <scope>NUCLEOTIDE SEQUENCE [LARGE SCALE GENOMIC DNA]</scope>
    <source>
        <strain evidence="6 7">CLA-AP-H27</strain>
    </source>
</reference>
<feature type="region of interest" description="Disordered" evidence="2">
    <location>
        <begin position="341"/>
        <end position="361"/>
    </location>
</feature>
<comment type="caution">
    <text evidence="6">The sequence shown here is derived from an EMBL/GenBank/DDBJ whole genome shotgun (WGS) entry which is preliminary data.</text>
</comment>
<dbReference type="Pfam" id="PF14257">
    <property type="entry name" value="DUF4349"/>
    <property type="match status" value="1"/>
</dbReference>
<keyword evidence="1" id="KW-0175">Coiled coil</keyword>
<dbReference type="PROSITE" id="PS51257">
    <property type="entry name" value="PROKAR_LIPOPROTEIN"/>
    <property type="match status" value="1"/>
</dbReference>
<feature type="compositionally biased region" description="Polar residues" evidence="2">
    <location>
        <begin position="80"/>
        <end position="105"/>
    </location>
</feature>
<feature type="chain" id="PRO_5045295308" evidence="4">
    <location>
        <begin position="21"/>
        <end position="361"/>
    </location>
</feature>
<evidence type="ECO:0000256" key="1">
    <source>
        <dbReference type="SAM" id="Coils"/>
    </source>
</evidence>
<keyword evidence="3" id="KW-1133">Transmembrane helix</keyword>
<sequence length="361" mass="39884">MKKKLITLMLASIVLTGCGAASRNASSQVYMAETAAAYDTASGAGNGMPASFSKSATTNFDSEASFDDSDSAQLSENDILSQNPEKNPDTDPSGSENASAETSQAPMERKLIRNVNMDLETREFDTLTKSITDAVTAFGGYIQQSDVSGNSLNWSGDRSSRYSTITARIPSDKLDAFLTEVSSQGNVTYKNESVQDVTLQYTDITSRKKTLQMEQERLWALLEKAESVDAVIALESRLSEVRYQLESLESQLRTLDNQIVYSTVYLSIQEVQVLTSTDPDTILVRIQKGLSRSLNQLQVSSVDFVVWFISSLPILLVLAVLILIVIVVFRKIFRKQDFRKSKKTTKNETKAANVEAKEENK</sequence>
<accession>A0ABV1HJ84</accession>
<keyword evidence="4" id="KW-0732">Signal</keyword>
<feature type="region of interest" description="Disordered" evidence="2">
    <location>
        <begin position="80"/>
        <end position="111"/>
    </location>
</feature>
<feature type="domain" description="DUF4349" evidence="5">
    <location>
        <begin position="109"/>
        <end position="325"/>
    </location>
</feature>
<dbReference type="InterPro" id="IPR025645">
    <property type="entry name" value="DUF4349"/>
</dbReference>
<gene>
    <name evidence="6" type="ORF">WMO41_02250</name>
</gene>
<keyword evidence="3" id="KW-0472">Membrane</keyword>
<evidence type="ECO:0000259" key="5">
    <source>
        <dbReference type="Pfam" id="PF14257"/>
    </source>
</evidence>
<feature type="transmembrane region" description="Helical" evidence="3">
    <location>
        <begin position="304"/>
        <end position="329"/>
    </location>
</feature>
<keyword evidence="7" id="KW-1185">Reference proteome</keyword>
<dbReference type="RefSeq" id="WP_349228435.1">
    <property type="nucleotide sequence ID" value="NZ_JBBMFJ010000003.1"/>
</dbReference>
<evidence type="ECO:0000313" key="6">
    <source>
        <dbReference type="EMBL" id="MEQ2562013.1"/>
    </source>
</evidence>
<proteinExistence type="predicted"/>
<dbReference type="Proteomes" id="UP001437460">
    <property type="component" value="Unassembled WGS sequence"/>
</dbReference>
<feature type="signal peptide" evidence="4">
    <location>
        <begin position="1"/>
        <end position="20"/>
    </location>
</feature>
<keyword evidence="3" id="KW-0812">Transmembrane</keyword>
<name>A0ABV1HJ84_9FIRM</name>
<evidence type="ECO:0000256" key="4">
    <source>
        <dbReference type="SAM" id="SignalP"/>
    </source>
</evidence>
<evidence type="ECO:0000256" key="3">
    <source>
        <dbReference type="SAM" id="Phobius"/>
    </source>
</evidence>
<evidence type="ECO:0000256" key="2">
    <source>
        <dbReference type="SAM" id="MobiDB-lite"/>
    </source>
</evidence>
<feature type="coiled-coil region" evidence="1">
    <location>
        <begin position="231"/>
        <end position="258"/>
    </location>
</feature>
<evidence type="ECO:0000313" key="7">
    <source>
        <dbReference type="Proteomes" id="UP001437460"/>
    </source>
</evidence>
<dbReference type="EMBL" id="JBBMFJ010000003">
    <property type="protein sequence ID" value="MEQ2562013.1"/>
    <property type="molecule type" value="Genomic_DNA"/>
</dbReference>